<accession>A0A8B8AY01</accession>
<dbReference type="InterPro" id="IPR027417">
    <property type="entry name" value="P-loop_NTPase"/>
</dbReference>
<evidence type="ECO:0000313" key="8">
    <source>
        <dbReference type="RefSeq" id="XP_022295614.1"/>
    </source>
</evidence>
<protein>
    <submittedName>
        <fullName evidence="7 8">Uncharacterized protein LOC111105552 isoform X1</fullName>
    </submittedName>
</protein>
<dbReference type="PANTHER" id="PTHR46680:SF3">
    <property type="entry name" value="NF-KAPPA-B INHIBITOR CACTUS"/>
    <property type="match status" value="1"/>
</dbReference>
<evidence type="ECO:0000313" key="7">
    <source>
        <dbReference type="RefSeq" id="XP_022295613.1"/>
    </source>
</evidence>
<dbReference type="SUPFAM" id="SSF48403">
    <property type="entry name" value="Ankyrin repeat"/>
    <property type="match status" value="1"/>
</dbReference>
<name>A0A8B8AY01_CRAVI</name>
<dbReference type="GO" id="GO:0071356">
    <property type="term" value="P:cellular response to tumor necrosis factor"/>
    <property type="evidence" value="ECO:0007669"/>
    <property type="project" value="TreeGrafter"/>
</dbReference>
<dbReference type="OrthoDB" id="6152491at2759"/>
<keyword evidence="6" id="KW-1185">Reference proteome</keyword>
<keyword evidence="3" id="KW-0812">Transmembrane</keyword>
<feature type="signal peptide" evidence="4">
    <location>
        <begin position="1"/>
        <end position="23"/>
    </location>
</feature>
<keyword evidence="3" id="KW-1133">Transmembrane helix</keyword>
<dbReference type="InterPro" id="IPR049050">
    <property type="entry name" value="nSTAND3"/>
</dbReference>
<dbReference type="SUPFAM" id="SSF52540">
    <property type="entry name" value="P-loop containing nucleoside triphosphate hydrolases"/>
    <property type="match status" value="1"/>
</dbReference>
<feature type="chain" id="PRO_5044665925" evidence="4">
    <location>
        <begin position="24"/>
        <end position="1066"/>
    </location>
</feature>
<dbReference type="RefSeq" id="XP_022295613.1">
    <property type="nucleotide sequence ID" value="XM_022439905.1"/>
</dbReference>
<evidence type="ECO:0000256" key="4">
    <source>
        <dbReference type="SAM" id="SignalP"/>
    </source>
</evidence>
<evidence type="ECO:0000256" key="3">
    <source>
        <dbReference type="SAM" id="Phobius"/>
    </source>
</evidence>
<dbReference type="GO" id="GO:0005829">
    <property type="term" value="C:cytosol"/>
    <property type="evidence" value="ECO:0007669"/>
    <property type="project" value="TreeGrafter"/>
</dbReference>
<dbReference type="RefSeq" id="XP_022295614.1">
    <property type="nucleotide sequence ID" value="XM_022439906.1"/>
</dbReference>
<keyword evidence="4" id="KW-0732">Signal</keyword>
<gene>
    <name evidence="7 8" type="primary">LOC111105552</name>
</gene>
<dbReference type="GeneID" id="111105552"/>
<keyword evidence="2" id="KW-0040">ANK repeat</keyword>
<evidence type="ECO:0000256" key="1">
    <source>
        <dbReference type="ARBA" id="ARBA00022737"/>
    </source>
</evidence>
<evidence type="ECO:0000256" key="2">
    <source>
        <dbReference type="ARBA" id="ARBA00023043"/>
    </source>
</evidence>
<dbReference type="CDD" id="cd01120">
    <property type="entry name" value="RecA-like_superfamily"/>
    <property type="match status" value="1"/>
</dbReference>
<proteinExistence type="predicted"/>
<dbReference type="KEGG" id="cvn:111105552"/>
<keyword evidence="3" id="KW-0472">Membrane</keyword>
<keyword evidence="1" id="KW-0677">Repeat</keyword>
<dbReference type="Proteomes" id="UP000694844">
    <property type="component" value="Chromosome 7"/>
</dbReference>
<feature type="domain" description="Novel STAND NTPase 3" evidence="5">
    <location>
        <begin position="278"/>
        <end position="443"/>
    </location>
</feature>
<feature type="transmembrane region" description="Helical" evidence="3">
    <location>
        <begin position="164"/>
        <end position="185"/>
    </location>
</feature>
<dbReference type="InterPro" id="IPR051070">
    <property type="entry name" value="NF-kappa-B_inhibitor"/>
</dbReference>
<evidence type="ECO:0000313" key="6">
    <source>
        <dbReference type="Proteomes" id="UP000694844"/>
    </source>
</evidence>
<organism evidence="6 7">
    <name type="scientific">Crassostrea virginica</name>
    <name type="common">Eastern oyster</name>
    <dbReference type="NCBI Taxonomy" id="6565"/>
    <lineage>
        <taxon>Eukaryota</taxon>
        <taxon>Metazoa</taxon>
        <taxon>Spiralia</taxon>
        <taxon>Lophotrochozoa</taxon>
        <taxon>Mollusca</taxon>
        <taxon>Bivalvia</taxon>
        <taxon>Autobranchia</taxon>
        <taxon>Pteriomorphia</taxon>
        <taxon>Ostreida</taxon>
        <taxon>Ostreoidea</taxon>
        <taxon>Ostreidae</taxon>
        <taxon>Crassostrea</taxon>
    </lineage>
</organism>
<dbReference type="PANTHER" id="PTHR46680">
    <property type="entry name" value="NF-KAPPA-B INHIBITOR ALPHA"/>
    <property type="match status" value="1"/>
</dbReference>
<dbReference type="InterPro" id="IPR036770">
    <property type="entry name" value="Ankyrin_rpt-contain_sf"/>
</dbReference>
<dbReference type="AlphaFoldDB" id="A0A8B8AY01"/>
<reference evidence="7 8" key="1">
    <citation type="submission" date="2025-04" db="UniProtKB">
        <authorList>
            <consortium name="RefSeq"/>
        </authorList>
    </citation>
    <scope>IDENTIFICATION</scope>
    <source>
        <tissue evidence="7 8">Whole sample</tissue>
    </source>
</reference>
<dbReference type="Gene3D" id="1.25.40.20">
    <property type="entry name" value="Ankyrin repeat-containing domain"/>
    <property type="match status" value="1"/>
</dbReference>
<sequence length="1066" mass="123727">MRLSCSVTLFLTFVLREIHRNETANCPEVLSPKAVWMCPTSSDEYDKAANKKQCLQLATKHNCSAPDEFKYHCVINSFKNETLEACAHEKIIFGYCTEYNEGGGIIQRQLSSPCGESLLCDESYQSTQSFKYQDCYNLVYRHRSMYSTTDQTEISTEKNNTMKLAIWIPSTVIFIIIIFAAIVYGRKKMKKRMQRKRQTIHEEKDKEDEENVKKDDEKECLLLTTPERKVPVMIKTYEETTTDKLSFAVQLTKEELSKENKVESQKYLTYYQTIDKYFVETSSYRIGEEVFEKYGIVIWTGRSGSGKTLAAIHLILKHKKSIPKLVFRKIRSFEELSFIEPESEPGSKTLIFIDNIFFSQSMKSDLPSWWEKLNNIHKTYFRLNEFEGQSYPVRFVITARENVLERVCTYMGPITPILNENLRINANNLSEDEKENIITSQIEFAKIERNLLIKPEMDKDFWTRVKQSDGPIGFPLCVHLFVCSDRYQKSGEHFFSRPIEYLKRQINDEIRRDNSNRTKSLLFVLFFHEWFTKLGNSEKFHLTSDYQCKRFLDIISKDLRTNFEPFDFKELLPEAQRLVGMFLKEEDKISFKFVHDSVYEAVGAWFCETYIIQTARHFPLEIIQNEVYEDIKENTQAQTVLATRLLYETLNQRVSQVFASKCFQHESFCACFLKELKKKDDKTVIEFLTVTNESSSVKLSCIFWTSWNKMAHLTEQLYDLVKDKYSNSTSELRLYASLHEEAFVDLSPEYHLYVSLYGKCCSRKEGLLVTVNGKLRNDFEEIKKRVLEFVDEDENTILHIIITSENTDRFASVVVEKLLKAKMSVDVRNKSNATPLMLAVCQTNKRTDVIKKLMDFNPKLHLKDQRSSSVFHYCLSSCNDDETCAKYLNIVLQGENAKKYLAKDDSKGNTPLSTAAMETRYSRLLSIWTILNAGNNEIINTINEDGLSPLNLSIASMNKNTSAYAELECCVRVILLILFGARLKDNPDTTDKVTDFQNDLLKNILEKPNDEKNMRNILERILGKFAECKDIPVPAQSFPNQIGRNLAPLISKAAQILKNRQLDKSE</sequence>
<dbReference type="GO" id="GO:0051059">
    <property type="term" value="F:NF-kappaB binding"/>
    <property type="evidence" value="ECO:0007669"/>
    <property type="project" value="TreeGrafter"/>
</dbReference>
<dbReference type="Pfam" id="PF20720">
    <property type="entry name" value="nSTAND3"/>
    <property type="match status" value="1"/>
</dbReference>
<evidence type="ECO:0000259" key="5">
    <source>
        <dbReference type="Pfam" id="PF20720"/>
    </source>
</evidence>